<dbReference type="InterPro" id="IPR012337">
    <property type="entry name" value="RNaseH-like_sf"/>
</dbReference>
<dbReference type="SUPFAM" id="SSF53098">
    <property type="entry name" value="Ribonuclease H-like"/>
    <property type="match status" value="1"/>
</dbReference>
<dbReference type="PANTHER" id="PTHR35046:SF18">
    <property type="entry name" value="RNA-DIRECTED DNA POLYMERASE"/>
    <property type="match status" value="1"/>
</dbReference>
<dbReference type="Pfam" id="PF24626">
    <property type="entry name" value="SH3_Tf2-1"/>
    <property type="match status" value="1"/>
</dbReference>
<dbReference type="AlphaFoldDB" id="A0A5S6R948"/>
<evidence type="ECO:0000313" key="3">
    <source>
        <dbReference type="Proteomes" id="UP000000763"/>
    </source>
</evidence>
<feature type="domain" description="Tf2-1-like SH3-like" evidence="1">
    <location>
        <begin position="175"/>
        <end position="219"/>
    </location>
</feature>
<evidence type="ECO:0000313" key="2">
    <source>
        <dbReference type="EMBL" id="AAX95562.1"/>
    </source>
</evidence>
<dbReference type="GO" id="GO:0003676">
    <property type="term" value="F:nucleic acid binding"/>
    <property type="evidence" value="ECO:0007669"/>
    <property type="project" value="InterPro"/>
</dbReference>
<dbReference type="PANTHER" id="PTHR35046">
    <property type="entry name" value="ZINC KNUCKLE (CCHC-TYPE) FAMILY PROTEIN"/>
    <property type="match status" value="1"/>
</dbReference>
<name>A0A5S6R948_ORYSJ</name>
<organism evidence="2 3">
    <name type="scientific">Oryza sativa subsp. japonica</name>
    <name type="common">Rice</name>
    <dbReference type="NCBI Taxonomy" id="39947"/>
    <lineage>
        <taxon>Eukaryota</taxon>
        <taxon>Viridiplantae</taxon>
        <taxon>Streptophyta</taxon>
        <taxon>Embryophyta</taxon>
        <taxon>Tracheophyta</taxon>
        <taxon>Spermatophyta</taxon>
        <taxon>Magnoliopsida</taxon>
        <taxon>Liliopsida</taxon>
        <taxon>Poales</taxon>
        <taxon>Poaceae</taxon>
        <taxon>BOP clade</taxon>
        <taxon>Oryzoideae</taxon>
        <taxon>Oryzeae</taxon>
        <taxon>Oryzinae</taxon>
        <taxon>Oryza</taxon>
        <taxon>Oryza sativa</taxon>
    </lineage>
</organism>
<accession>A0A5S6R948</accession>
<evidence type="ECO:0000259" key="1">
    <source>
        <dbReference type="Pfam" id="PF24626"/>
    </source>
</evidence>
<sequence length="320" mass="36824">MTTFSFTRNESSSRWHPHRCQPYWRPPTWDMKGSNVCFTALEQILISRAPRRWFRNTSACARFASETNMSTSIQPACYNCCSYRPMDFVEGLPHVHNKSVILTVNDWFSNFSHFIPLGHSYTATSVVQAFFTEVVQIYLMPNSIVSNRDLVLTSTFWQELFRLAKAASLPGFSWGKLSPKFYGPYKLLAREGDVAYHLQLSTDTRIHDVFHVGVLKPFHGAPQVSVYENTVMSFRTVHSVGVCQGYGYHITNSSRLNLGRTHHIPCPRRKQPADIRGVPDKERQPEFYMETTRTTRIVSILVFLVLLGQEDTYGYKYKTP</sequence>
<dbReference type="InterPro" id="IPR056924">
    <property type="entry name" value="SH3_Tf2-1"/>
</dbReference>
<reference evidence="3" key="2">
    <citation type="journal article" date="2008" name="Nucleic Acids Res.">
        <title>The rice annotation project database (RAP-DB): 2008 update.</title>
        <authorList>
            <consortium name="The rice annotation project (RAP)"/>
        </authorList>
    </citation>
    <scope>GENOME REANNOTATION</scope>
    <source>
        <strain evidence="3">cv. Nipponbare</strain>
    </source>
</reference>
<dbReference type="InterPro" id="IPR036397">
    <property type="entry name" value="RNaseH_sf"/>
</dbReference>
<protein>
    <recommendedName>
        <fullName evidence="1">Tf2-1-like SH3-like domain-containing protein</fullName>
    </recommendedName>
</protein>
<dbReference type="Gene3D" id="3.30.420.10">
    <property type="entry name" value="Ribonuclease H-like superfamily/Ribonuclease H"/>
    <property type="match status" value="1"/>
</dbReference>
<dbReference type="Proteomes" id="UP000000763">
    <property type="component" value="Chromosome 10"/>
</dbReference>
<reference evidence="3" key="1">
    <citation type="journal article" date="2005" name="Nature">
        <title>The map-based sequence of the rice genome.</title>
        <authorList>
            <consortium name="International rice genome sequencing project (IRGSP)"/>
            <person name="Matsumoto T."/>
            <person name="Wu J."/>
            <person name="Kanamori H."/>
            <person name="Katayose Y."/>
            <person name="Fujisawa M."/>
            <person name="Namiki N."/>
            <person name="Mizuno H."/>
            <person name="Yamamoto K."/>
            <person name="Antonio B.A."/>
            <person name="Baba T."/>
            <person name="Sakata K."/>
            <person name="Nagamura Y."/>
            <person name="Aoki H."/>
            <person name="Arikawa K."/>
            <person name="Arita K."/>
            <person name="Bito T."/>
            <person name="Chiden Y."/>
            <person name="Fujitsuka N."/>
            <person name="Fukunaka R."/>
            <person name="Hamada M."/>
            <person name="Harada C."/>
            <person name="Hayashi A."/>
            <person name="Hijishita S."/>
            <person name="Honda M."/>
            <person name="Hosokawa S."/>
            <person name="Ichikawa Y."/>
            <person name="Idonuma A."/>
            <person name="Iijima M."/>
            <person name="Ikeda M."/>
            <person name="Ikeno M."/>
            <person name="Ito K."/>
            <person name="Ito S."/>
            <person name="Ito T."/>
            <person name="Ito Y."/>
            <person name="Ito Y."/>
            <person name="Iwabuchi A."/>
            <person name="Kamiya K."/>
            <person name="Karasawa W."/>
            <person name="Kurita K."/>
            <person name="Katagiri S."/>
            <person name="Kikuta A."/>
            <person name="Kobayashi H."/>
            <person name="Kobayashi N."/>
            <person name="Machita K."/>
            <person name="Maehara T."/>
            <person name="Masukawa M."/>
            <person name="Mizubayashi T."/>
            <person name="Mukai Y."/>
            <person name="Nagasaki H."/>
            <person name="Nagata Y."/>
            <person name="Naito S."/>
            <person name="Nakashima M."/>
            <person name="Nakama Y."/>
            <person name="Nakamichi Y."/>
            <person name="Nakamura M."/>
            <person name="Meguro A."/>
            <person name="Negishi M."/>
            <person name="Ohta I."/>
            <person name="Ohta T."/>
            <person name="Okamoto M."/>
            <person name="Ono N."/>
            <person name="Saji S."/>
            <person name="Sakaguchi M."/>
            <person name="Sakai K."/>
            <person name="Shibata M."/>
            <person name="Shimokawa T."/>
            <person name="Song J."/>
            <person name="Takazaki Y."/>
            <person name="Terasawa K."/>
            <person name="Tsugane M."/>
            <person name="Tsuji K."/>
            <person name="Ueda S."/>
            <person name="Waki K."/>
            <person name="Yamagata H."/>
            <person name="Yamamoto M."/>
            <person name="Yamamoto S."/>
            <person name="Yamane H."/>
            <person name="Yoshiki S."/>
            <person name="Yoshihara R."/>
            <person name="Yukawa K."/>
            <person name="Zhong H."/>
            <person name="Yano M."/>
            <person name="Yuan Q."/>
            <person name="Ouyang S."/>
            <person name="Liu J."/>
            <person name="Jones K.M."/>
            <person name="Gansberger K."/>
            <person name="Moffat K."/>
            <person name="Hill J."/>
            <person name="Bera J."/>
            <person name="Fadrosh D."/>
            <person name="Jin S."/>
            <person name="Johri S."/>
            <person name="Kim M."/>
            <person name="Overton L."/>
            <person name="Reardon M."/>
            <person name="Tsitrin T."/>
            <person name="Vuong H."/>
            <person name="Weaver B."/>
            <person name="Ciecko A."/>
            <person name="Tallon L."/>
            <person name="Jackson J."/>
            <person name="Pai G."/>
            <person name="Aken S.V."/>
            <person name="Utterback T."/>
            <person name="Reidmuller S."/>
            <person name="Feldblyum T."/>
            <person name="Hsiao J."/>
            <person name="Zismann V."/>
            <person name="Iobst S."/>
            <person name="de Vazeille A.R."/>
            <person name="Buell C.R."/>
            <person name="Ying K."/>
            <person name="Li Y."/>
            <person name="Lu T."/>
            <person name="Huang Y."/>
            <person name="Zhao Q."/>
            <person name="Feng Q."/>
            <person name="Zhang L."/>
            <person name="Zhu J."/>
            <person name="Weng Q."/>
            <person name="Mu J."/>
            <person name="Lu Y."/>
            <person name="Fan D."/>
            <person name="Liu Y."/>
            <person name="Guan J."/>
            <person name="Zhang Y."/>
            <person name="Yu S."/>
            <person name="Liu X."/>
            <person name="Zhang Y."/>
            <person name="Hong G."/>
            <person name="Han B."/>
            <person name="Choisne N."/>
            <person name="Demange N."/>
            <person name="Orjeda G."/>
            <person name="Samain S."/>
            <person name="Cattolico L."/>
            <person name="Pelletier E."/>
            <person name="Couloux A."/>
            <person name="Segurens B."/>
            <person name="Wincker P."/>
            <person name="D'Hont A."/>
            <person name="Scarpelli C."/>
            <person name="Weissenbach J."/>
            <person name="Salanoubat M."/>
            <person name="Quetier F."/>
            <person name="Yu Y."/>
            <person name="Kim H.R."/>
            <person name="Rambo T."/>
            <person name="Currie J."/>
            <person name="Collura K."/>
            <person name="Luo M."/>
            <person name="Yang T."/>
            <person name="Ammiraju J.S.S."/>
            <person name="Engler F."/>
            <person name="Soderlund C."/>
            <person name="Wing R.A."/>
            <person name="Palmer L.E."/>
            <person name="de la Bastide M."/>
            <person name="Spiegel L."/>
            <person name="Nascimento L."/>
            <person name="Zutavern T."/>
            <person name="O'Shaughnessy A."/>
            <person name="Dike S."/>
            <person name="Dedhia N."/>
            <person name="Preston R."/>
            <person name="Balija V."/>
            <person name="McCombie W.R."/>
            <person name="Chow T."/>
            <person name="Chen H."/>
            <person name="Chung M."/>
            <person name="Chen C."/>
            <person name="Shaw J."/>
            <person name="Wu H."/>
            <person name="Hsiao K."/>
            <person name="Chao Y."/>
            <person name="Chu M."/>
            <person name="Cheng C."/>
            <person name="Hour A."/>
            <person name="Lee P."/>
            <person name="Lin S."/>
            <person name="Lin Y."/>
            <person name="Liou J."/>
            <person name="Liu S."/>
            <person name="Hsing Y."/>
            <person name="Raghuvanshi S."/>
            <person name="Mohanty A."/>
            <person name="Bharti A.K."/>
            <person name="Gaur A."/>
            <person name="Gupta V."/>
            <person name="Kumar D."/>
            <person name="Ravi V."/>
            <person name="Vij S."/>
            <person name="Kapur A."/>
            <person name="Khurana P."/>
            <person name="Khurana P."/>
            <person name="Khurana J.P."/>
            <person name="Tyagi A.K."/>
            <person name="Gaikwad K."/>
            <person name="Singh A."/>
            <person name="Dalal V."/>
            <person name="Srivastava S."/>
            <person name="Dixit A."/>
            <person name="Pal A.K."/>
            <person name="Ghazi I.A."/>
            <person name="Yadav M."/>
            <person name="Pandit A."/>
            <person name="Bhargava A."/>
            <person name="Sureshbabu K."/>
            <person name="Batra K."/>
            <person name="Sharma T.R."/>
            <person name="Mohapatra T."/>
            <person name="Singh N.K."/>
            <person name="Messing J."/>
            <person name="Nelson A.B."/>
            <person name="Fuks G."/>
            <person name="Kavchok S."/>
            <person name="Keizer G."/>
            <person name="Linton E."/>
            <person name="Llaca V."/>
            <person name="Song R."/>
            <person name="Tanyolac B."/>
            <person name="Young S."/>
            <person name="Ho-Il K."/>
            <person name="Hahn J.H."/>
            <person name="Sangsakoo G."/>
            <person name="Vanavichit A."/>
            <person name="de Mattos Luiz.A.T."/>
            <person name="Zimmer P.D."/>
            <person name="Malone G."/>
            <person name="Dellagostin O."/>
            <person name="de Oliveira A.C."/>
            <person name="Bevan M."/>
            <person name="Bancroft I."/>
            <person name="Minx P."/>
            <person name="Cordum H."/>
            <person name="Wilson R."/>
            <person name="Cheng Z."/>
            <person name="Jin W."/>
            <person name="Jiang J."/>
            <person name="Leong S.A."/>
            <person name="Iwama H."/>
            <person name="Gojobori T."/>
            <person name="Itoh T."/>
            <person name="Niimura Y."/>
            <person name="Fujii Y."/>
            <person name="Habara T."/>
            <person name="Sakai H."/>
            <person name="Sato Y."/>
            <person name="Wilson G."/>
            <person name="Kumar K."/>
            <person name="McCouch S."/>
            <person name="Juretic N."/>
            <person name="Hoen D."/>
            <person name="Wright S."/>
            <person name="Bruskiewich R."/>
            <person name="Bureau T."/>
            <person name="Miyao A."/>
            <person name="Hirochika H."/>
            <person name="Nishikawa T."/>
            <person name="Kadowaki K."/>
            <person name="Sugiura M."/>
            <person name="Burr B."/>
            <person name="Sasaki T."/>
        </authorList>
    </citation>
    <scope>NUCLEOTIDE SEQUENCE [LARGE SCALE GENOMIC DNA]</scope>
    <source>
        <strain evidence="3">cv. Nipponbare</strain>
    </source>
</reference>
<dbReference type="EMBL" id="AC105932">
    <property type="protein sequence ID" value="AAX95562.1"/>
    <property type="molecule type" value="Genomic_DNA"/>
</dbReference>
<proteinExistence type="predicted"/>